<sequence>MNWKSLSRDIVRPPSSIDDLRGLGETGFFTGTGPPHDPVLSVGGRPGDWSIQRPVLDRLPSHSCDSRMLISVEGKGISRFCGFCMRALESSDACFGNAMPEQP</sequence>
<dbReference type="Proteomes" id="UP001221898">
    <property type="component" value="Unassembled WGS sequence"/>
</dbReference>
<proteinExistence type="predicted"/>
<comment type="caution">
    <text evidence="1">The sequence shown here is derived from an EMBL/GenBank/DDBJ whole genome shotgun (WGS) entry which is preliminary data.</text>
</comment>
<gene>
    <name evidence="1" type="ORF">AAFF_G00265980</name>
</gene>
<keyword evidence="2" id="KW-1185">Reference proteome</keyword>
<dbReference type="EMBL" id="JAINUG010000364">
    <property type="protein sequence ID" value="KAJ8373354.1"/>
    <property type="molecule type" value="Genomic_DNA"/>
</dbReference>
<organism evidence="1 2">
    <name type="scientific">Aldrovandia affinis</name>
    <dbReference type="NCBI Taxonomy" id="143900"/>
    <lineage>
        <taxon>Eukaryota</taxon>
        <taxon>Metazoa</taxon>
        <taxon>Chordata</taxon>
        <taxon>Craniata</taxon>
        <taxon>Vertebrata</taxon>
        <taxon>Euteleostomi</taxon>
        <taxon>Actinopterygii</taxon>
        <taxon>Neopterygii</taxon>
        <taxon>Teleostei</taxon>
        <taxon>Notacanthiformes</taxon>
        <taxon>Halosauridae</taxon>
        <taxon>Aldrovandia</taxon>
    </lineage>
</organism>
<reference evidence="1" key="1">
    <citation type="journal article" date="2023" name="Science">
        <title>Genome structures resolve the early diversification of teleost fishes.</title>
        <authorList>
            <person name="Parey E."/>
            <person name="Louis A."/>
            <person name="Montfort J."/>
            <person name="Bouchez O."/>
            <person name="Roques C."/>
            <person name="Iampietro C."/>
            <person name="Lluch J."/>
            <person name="Castinel A."/>
            <person name="Donnadieu C."/>
            <person name="Desvignes T."/>
            <person name="Floi Bucao C."/>
            <person name="Jouanno E."/>
            <person name="Wen M."/>
            <person name="Mejri S."/>
            <person name="Dirks R."/>
            <person name="Jansen H."/>
            <person name="Henkel C."/>
            <person name="Chen W.J."/>
            <person name="Zahm M."/>
            <person name="Cabau C."/>
            <person name="Klopp C."/>
            <person name="Thompson A.W."/>
            <person name="Robinson-Rechavi M."/>
            <person name="Braasch I."/>
            <person name="Lecointre G."/>
            <person name="Bobe J."/>
            <person name="Postlethwait J.H."/>
            <person name="Berthelot C."/>
            <person name="Roest Crollius H."/>
            <person name="Guiguen Y."/>
        </authorList>
    </citation>
    <scope>NUCLEOTIDE SEQUENCE</scope>
    <source>
        <strain evidence="1">NC1722</strain>
    </source>
</reference>
<dbReference type="AlphaFoldDB" id="A0AAD7W303"/>
<accession>A0AAD7W303</accession>
<evidence type="ECO:0000313" key="2">
    <source>
        <dbReference type="Proteomes" id="UP001221898"/>
    </source>
</evidence>
<name>A0AAD7W303_9TELE</name>
<evidence type="ECO:0000313" key="1">
    <source>
        <dbReference type="EMBL" id="KAJ8373354.1"/>
    </source>
</evidence>
<protein>
    <submittedName>
        <fullName evidence="1">Uncharacterized protein</fullName>
    </submittedName>
</protein>